<sequence>MDGAQGSGVRTVRGQTTAFVVLDCNEWIRLKWLATPIGRAFLSELKRDGSLRLAIPEVLDQELNKHRAEVAAELLGRLENIAAEINLLADNPLAVGPFALTEVALEVAIRHQLHEVAGQVDYPAMTIDQVRRALLRVNSETPPNGHKNQQMKDSLLWEACVALADELPVFLVTADKAFYSERTPARGLAANLANEAAVVAQRLKVFPSLESAMHAFSPAASVDRKQVSTEKVSDLIADRALTAFGRSPIFNDLMPTVSLRGVVPDYFRSDIPHRFAVSFSAFYFINKGVNDVPHGQAAVSGECVLDTRAASIDLVSLANINWKLTRPEGGELNSHEVLL</sequence>
<reference evidence="2 3" key="1">
    <citation type="submission" date="2021-01" db="EMBL/GenBank/DDBJ databases">
        <title>Whole genome shotgun sequence of Asanoa iriomotensis NBRC 100142.</title>
        <authorList>
            <person name="Komaki H."/>
            <person name="Tamura T."/>
        </authorList>
    </citation>
    <scope>NUCLEOTIDE SEQUENCE [LARGE SCALE GENOMIC DNA]</scope>
    <source>
        <strain evidence="2 3">NBRC 100142</strain>
    </source>
</reference>
<dbReference type="RefSeq" id="WP_203708195.1">
    <property type="nucleotide sequence ID" value="NZ_BAAALU010000009.1"/>
</dbReference>
<dbReference type="Proteomes" id="UP000624325">
    <property type="component" value="Unassembled WGS sequence"/>
</dbReference>
<evidence type="ECO:0000313" key="2">
    <source>
        <dbReference type="EMBL" id="GIF61379.1"/>
    </source>
</evidence>
<dbReference type="EMBL" id="BONC01000102">
    <property type="protein sequence ID" value="GIF61379.1"/>
    <property type="molecule type" value="Genomic_DNA"/>
</dbReference>
<gene>
    <name evidence="2" type="ORF">Air01nite_74740</name>
</gene>
<keyword evidence="3" id="KW-1185">Reference proteome</keyword>
<evidence type="ECO:0000313" key="3">
    <source>
        <dbReference type="Proteomes" id="UP000624325"/>
    </source>
</evidence>
<feature type="domain" description="DUF4935" evidence="1">
    <location>
        <begin position="20"/>
        <end position="178"/>
    </location>
</feature>
<name>A0ABQ4CF38_9ACTN</name>
<dbReference type="Pfam" id="PF16289">
    <property type="entry name" value="PIN_12"/>
    <property type="match status" value="1"/>
</dbReference>
<comment type="caution">
    <text evidence="2">The sequence shown here is derived from an EMBL/GenBank/DDBJ whole genome shotgun (WGS) entry which is preliminary data.</text>
</comment>
<organism evidence="2 3">
    <name type="scientific">Asanoa iriomotensis</name>
    <dbReference type="NCBI Taxonomy" id="234613"/>
    <lineage>
        <taxon>Bacteria</taxon>
        <taxon>Bacillati</taxon>
        <taxon>Actinomycetota</taxon>
        <taxon>Actinomycetes</taxon>
        <taxon>Micromonosporales</taxon>
        <taxon>Micromonosporaceae</taxon>
        <taxon>Asanoa</taxon>
    </lineage>
</organism>
<accession>A0ABQ4CF38</accession>
<evidence type="ECO:0000259" key="1">
    <source>
        <dbReference type="Pfam" id="PF16289"/>
    </source>
</evidence>
<proteinExistence type="predicted"/>
<protein>
    <recommendedName>
        <fullName evidence="1">DUF4935 domain-containing protein</fullName>
    </recommendedName>
</protein>
<dbReference type="InterPro" id="IPR032557">
    <property type="entry name" value="DUF4935"/>
</dbReference>